<evidence type="ECO:0000256" key="1">
    <source>
        <dbReference type="ARBA" id="ARBA00001947"/>
    </source>
</evidence>
<dbReference type="PRINTS" id="PR00786">
    <property type="entry name" value="NEPRILYSIN"/>
</dbReference>
<keyword evidence="5" id="KW-0862">Zinc</keyword>
<organism evidence="10 11">
    <name type="scientific">Mytilus edulis</name>
    <name type="common">Blue mussel</name>
    <dbReference type="NCBI Taxonomy" id="6550"/>
    <lineage>
        <taxon>Eukaryota</taxon>
        <taxon>Metazoa</taxon>
        <taxon>Spiralia</taxon>
        <taxon>Lophotrochozoa</taxon>
        <taxon>Mollusca</taxon>
        <taxon>Bivalvia</taxon>
        <taxon>Autobranchia</taxon>
        <taxon>Pteriomorphia</taxon>
        <taxon>Mytilida</taxon>
        <taxon>Mytiloidea</taxon>
        <taxon>Mytilidae</taxon>
        <taxon>Mytilinae</taxon>
        <taxon>Mytilus</taxon>
    </lineage>
</organism>
<dbReference type="PANTHER" id="PTHR11733:SF167">
    <property type="entry name" value="FI17812P1-RELATED"/>
    <property type="match status" value="1"/>
</dbReference>
<dbReference type="CDD" id="cd08662">
    <property type="entry name" value="M13"/>
    <property type="match status" value="1"/>
</dbReference>
<comment type="caution">
    <text evidence="10">The sequence shown here is derived from an EMBL/GenBank/DDBJ whole genome shotgun (WGS) entry which is preliminary data.</text>
</comment>
<keyword evidence="7" id="KW-1133">Transmembrane helix</keyword>
<keyword evidence="7" id="KW-0472">Membrane</keyword>
<sequence length="654" mass="74921">MEENPCVKRSTAEKILCILFTVLLCVTFVLIGIVIFFATNRADQNEASASRILTAADFSVKPCDNFYEFACGKWMERNIVPEDKSYHATFTILRDEVQIIIKGLLENNRTEEDIESVSKAINLYKSCMNTDLIDKRDISVLFPVLEELGGWPVLGNSTGGRLTFDDYSLNELLGRLMRYYNSPLISMYVYQDYKQSNRNIIYMDQVSLLLPSRDYYSKGKDDIVIRGLTKVITTFCNLIGLHTDDVRQDVSDMIDFEIGLSKILTPREKRRDYEKRYNPFKVGDLNTEFGISLKHNFSLEGYLRETFSMKGVDIDLNDEDTVIIHDMNYTSQFIDFLDSYPPRTVANYVILRFLRNRLNNLPERFTDLILEISKLTDGRTVSRPRWQKCSSLVTSYIGLAVGRLFVKDNFAPDAKVGMSSMIKYIKESFNDILNELDWMDTDTMTVAEEKVSIDPNFYFDNILGLLNTAVKENLIKLRSKVFRLGWETSPSTVNAYYSSTDNRISRSLNFGAIGTLIGHEITHGFDDGGRQFDKDGRLDQWWNDSAIERFNEKTDCFKNQYGNFRLPEAGGIKMNGINTLGENIADNGGIKQSFRGYQKWLKHNGGEEKLLPGVNLTNNQLFFIAFAQIRCTNMRKKDAIGSILTAVHSPARFR</sequence>
<comment type="cofactor">
    <cofactor evidence="1">
        <name>Zn(2+)</name>
        <dbReference type="ChEBI" id="CHEBI:29105"/>
    </cofactor>
</comment>
<keyword evidence="2" id="KW-0645">Protease</keyword>
<evidence type="ECO:0000256" key="3">
    <source>
        <dbReference type="ARBA" id="ARBA00022723"/>
    </source>
</evidence>
<evidence type="ECO:0000259" key="9">
    <source>
        <dbReference type="Pfam" id="PF05649"/>
    </source>
</evidence>
<feature type="transmembrane region" description="Helical" evidence="7">
    <location>
        <begin position="15"/>
        <end position="38"/>
    </location>
</feature>
<dbReference type="PROSITE" id="PS51885">
    <property type="entry name" value="NEPRILYSIN"/>
    <property type="match status" value="1"/>
</dbReference>
<dbReference type="OrthoDB" id="6475849at2759"/>
<evidence type="ECO:0000256" key="7">
    <source>
        <dbReference type="SAM" id="Phobius"/>
    </source>
</evidence>
<dbReference type="InterPro" id="IPR000718">
    <property type="entry name" value="Peptidase_M13"/>
</dbReference>
<evidence type="ECO:0000256" key="4">
    <source>
        <dbReference type="ARBA" id="ARBA00022801"/>
    </source>
</evidence>
<dbReference type="GO" id="GO:0046872">
    <property type="term" value="F:metal ion binding"/>
    <property type="evidence" value="ECO:0007669"/>
    <property type="project" value="UniProtKB-KW"/>
</dbReference>
<keyword evidence="6" id="KW-0482">Metalloprotease</keyword>
<dbReference type="Pfam" id="PF01431">
    <property type="entry name" value="Peptidase_M13"/>
    <property type="match status" value="1"/>
</dbReference>
<feature type="domain" description="Peptidase M13 C-terminal" evidence="8">
    <location>
        <begin position="502"/>
        <end position="654"/>
    </location>
</feature>
<keyword evidence="3" id="KW-0479">Metal-binding</keyword>
<dbReference type="Pfam" id="PF05649">
    <property type="entry name" value="Peptidase_M13_N"/>
    <property type="match status" value="1"/>
</dbReference>
<feature type="domain" description="Peptidase M13 N-terminal" evidence="9">
    <location>
        <begin position="62"/>
        <end position="451"/>
    </location>
</feature>
<dbReference type="InterPro" id="IPR008753">
    <property type="entry name" value="Peptidase_M13_N"/>
</dbReference>
<evidence type="ECO:0000256" key="2">
    <source>
        <dbReference type="ARBA" id="ARBA00022670"/>
    </source>
</evidence>
<reference evidence="10" key="1">
    <citation type="submission" date="2021-03" db="EMBL/GenBank/DDBJ databases">
        <authorList>
            <person name="Bekaert M."/>
        </authorList>
    </citation>
    <scope>NUCLEOTIDE SEQUENCE</scope>
</reference>
<dbReference type="GO" id="GO:0005886">
    <property type="term" value="C:plasma membrane"/>
    <property type="evidence" value="ECO:0007669"/>
    <property type="project" value="TreeGrafter"/>
</dbReference>
<keyword evidence="4 10" id="KW-0378">Hydrolase</keyword>
<dbReference type="Gene3D" id="1.10.1380.10">
    <property type="entry name" value="Neutral endopeptidase , domain2"/>
    <property type="match status" value="1"/>
</dbReference>
<dbReference type="EMBL" id="CAJPWZ010000295">
    <property type="protein sequence ID" value="CAG2189549.1"/>
    <property type="molecule type" value="Genomic_DNA"/>
</dbReference>
<evidence type="ECO:0000313" key="10">
    <source>
        <dbReference type="EMBL" id="CAG2189549.1"/>
    </source>
</evidence>
<evidence type="ECO:0000256" key="5">
    <source>
        <dbReference type="ARBA" id="ARBA00022833"/>
    </source>
</evidence>
<dbReference type="InterPro" id="IPR018497">
    <property type="entry name" value="Peptidase_M13_C"/>
</dbReference>
<dbReference type="Proteomes" id="UP000683360">
    <property type="component" value="Unassembled WGS sequence"/>
</dbReference>
<dbReference type="SUPFAM" id="SSF55486">
    <property type="entry name" value="Metalloproteases ('zincins'), catalytic domain"/>
    <property type="match status" value="1"/>
</dbReference>
<dbReference type="GO" id="GO:0016485">
    <property type="term" value="P:protein processing"/>
    <property type="evidence" value="ECO:0007669"/>
    <property type="project" value="TreeGrafter"/>
</dbReference>
<gene>
    <name evidence="10" type="ORF">MEDL_4891</name>
</gene>
<evidence type="ECO:0000256" key="6">
    <source>
        <dbReference type="ARBA" id="ARBA00023049"/>
    </source>
</evidence>
<dbReference type="InterPro" id="IPR042089">
    <property type="entry name" value="Peptidase_M13_dom_2"/>
</dbReference>
<name>A0A8S3Q0V3_MYTED</name>
<protein>
    <submittedName>
        <fullName evidence="10">MMEL1</fullName>
        <ecNumber evidence="10">3.4.24.11</ecNumber>
    </submittedName>
</protein>
<dbReference type="EC" id="3.4.24.11" evidence="10"/>
<keyword evidence="11" id="KW-1185">Reference proteome</keyword>
<evidence type="ECO:0000259" key="8">
    <source>
        <dbReference type="Pfam" id="PF01431"/>
    </source>
</evidence>
<dbReference type="AlphaFoldDB" id="A0A8S3Q0V3"/>
<proteinExistence type="predicted"/>
<evidence type="ECO:0000313" key="11">
    <source>
        <dbReference type="Proteomes" id="UP000683360"/>
    </source>
</evidence>
<keyword evidence="7" id="KW-0812">Transmembrane</keyword>
<dbReference type="GO" id="GO:0004222">
    <property type="term" value="F:metalloendopeptidase activity"/>
    <property type="evidence" value="ECO:0007669"/>
    <property type="project" value="UniProtKB-EC"/>
</dbReference>
<dbReference type="PANTHER" id="PTHR11733">
    <property type="entry name" value="ZINC METALLOPROTEASE FAMILY M13 NEPRILYSIN-RELATED"/>
    <property type="match status" value="1"/>
</dbReference>
<accession>A0A8S3Q0V3</accession>